<organism evidence="1">
    <name type="scientific">freshwater metagenome</name>
    <dbReference type="NCBI Taxonomy" id="449393"/>
    <lineage>
        <taxon>unclassified sequences</taxon>
        <taxon>metagenomes</taxon>
        <taxon>ecological metagenomes</taxon>
    </lineage>
</organism>
<protein>
    <submittedName>
        <fullName evidence="1">Unannotated protein</fullName>
    </submittedName>
</protein>
<dbReference type="AlphaFoldDB" id="A0A6J6NHK9"/>
<dbReference type="EMBL" id="CAEZXM010000065">
    <property type="protein sequence ID" value="CAB4685636.1"/>
    <property type="molecule type" value="Genomic_DNA"/>
</dbReference>
<accession>A0A6J6NHK9</accession>
<gene>
    <name evidence="1" type="ORF">UFOPK2366_00473</name>
</gene>
<name>A0A6J6NHK9_9ZZZZ</name>
<evidence type="ECO:0000313" key="1">
    <source>
        <dbReference type="EMBL" id="CAB4685636.1"/>
    </source>
</evidence>
<sequence length="36" mass="4068">MRRIERQRTRERALPIDKPFAGAAVNEIEIEGGDAT</sequence>
<proteinExistence type="predicted"/>
<reference evidence="1" key="1">
    <citation type="submission" date="2020-05" db="EMBL/GenBank/DDBJ databases">
        <authorList>
            <person name="Chiriac C."/>
            <person name="Salcher M."/>
            <person name="Ghai R."/>
            <person name="Kavagutti S V."/>
        </authorList>
    </citation>
    <scope>NUCLEOTIDE SEQUENCE</scope>
</reference>